<name>A0A5J5BBA0_9ASTE</name>
<evidence type="ECO:0000256" key="1">
    <source>
        <dbReference type="SAM" id="MobiDB-lite"/>
    </source>
</evidence>
<evidence type="ECO:0000313" key="3">
    <source>
        <dbReference type="Proteomes" id="UP000325577"/>
    </source>
</evidence>
<feature type="region of interest" description="Disordered" evidence="1">
    <location>
        <begin position="220"/>
        <end position="242"/>
    </location>
</feature>
<reference evidence="2 3" key="1">
    <citation type="submission" date="2019-09" db="EMBL/GenBank/DDBJ databases">
        <title>A chromosome-level genome assembly of the Chinese tupelo Nyssa sinensis.</title>
        <authorList>
            <person name="Yang X."/>
            <person name="Kang M."/>
            <person name="Yang Y."/>
            <person name="Xiong H."/>
            <person name="Wang M."/>
            <person name="Zhang Z."/>
            <person name="Wang Z."/>
            <person name="Wu H."/>
            <person name="Ma T."/>
            <person name="Liu J."/>
            <person name="Xi Z."/>
        </authorList>
    </citation>
    <scope>NUCLEOTIDE SEQUENCE [LARGE SCALE GENOMIC DNA]</scope>
    <source>
        <strain evidence="2">J267</strain>
        <tissue evidence="2">Leaf</tissue>
    </source>
</reference>
<dbReference type="AlphaFoldDB" id="A0A5J5BBA0"/>
<dbReference type="PANTHER" id="PTHR35125">
    <property type="entry name" value="NEURON NAVIGATOR 1-LIKE-RELATED"/>
    <property type="match status" value="1"/>
</dbReference>
<sequence length="262" mass="28743">MAAQAGGLFHDQNLNVHYNGVPTGGKTNVSKAQKKGGLGGRRALNDISNSGKPSSLQASKKHNSRNVISVGEDIGACKSIFAIGGKINVSKTPEKVQAGGRKALSDLTNSGKPHVHQAAPKKSLNKKLSAVAEEQTLPNAIAEEQFLHNHQECIKAQRKAMDMDYFLKTIGLDKDITMQLASPWVSPLSRKMKPESPSRCLEMEEMSELLIEDHYPRCRKTELPGEQDTPCGSPKSPKPSMPWKDYNFSNFMLMETPELPKH</sequence>
<dbReference type="Proteomes" id="UP000325577">
    <property type="component" value="Linkage Group LG14"/>
</dbReference>
<proteinExistence type="predicted"/>
<feature type="compositionally biased region" description="Polar residues" evidence="1">
    <location>
        <begin position="46"/>
        <end position="58"/>
    </location>
</feature>
<evidence type="ECO:0000313" key="2">
    <source>
        <dbReference type="EMBL" id="KAA8539949.1"/>
    </source>
</evidence>
<dbReference type="OrthoDB" id="1902316at2759"/>
<gene>
    <name evidence="2" type="ORF">F0562_026641</name>
</gene>
<dbReference type="InterPro" id="IPR039326">
    <property type="entry name" value="Patronus"/>
</dbReference>
<dbReference type="PANTHER" id="PTHR35125:SF2">
    <property type="entry name" value="PROTEIN PATRONUS 2-LIKE"/>
    <property type="match status" value="1"/>
</dbReference>
<organism evidence="2 3">
    <name type="scientific">Nyssa sinensis</name>
    <dbReference type="NCBI Taxonomy" id="561372"/>
    <lineage>
        <taxon>Eukaryota</taxon>
        <taxon>Viridiplantae</taxon>
        <taxon>Streptophyta</taxon>
        <taxon>Embryophyta</taxon>
        <taxon>Tracheophyta</taxon>
        <taxon>Spermatophyta</taxon>
        <taxon>Magnoliopsida</taxon>
        <taxon>eudicotyledons</taxon>
        <taxon>Gunneridae</taxon>
        <taxon>Pentapetalae</taxon>
        <taxon>asterids</taxon>
        <taxon>Cornales</taxon>
        <taxon>Nyssaceae</taxon>
        <taxon>Nyssa</taxon>
    </lineage>
</organism>
<dbReference type="EMBL" id="CM018037">
    <property type="protein sequence ID" value="KAA8539949.1"/>
    <property type="molecule type" value="Genomic_DNA"/>
</dbReference>
<protein>
    <submittedName>
        <fullName evidence="2">Uncharacterized protein</fullName>
    </submittedName>
</protein>
<dbReference type="GO" id="GO:0007346">
    <property type="term" value="P:regulation of mitotic cell cycle"/>
    <property type="evidence" value="ECO:0007669"/>
    <property type="project" value="InterPro"/>
</dbReference>
<feature type="region of interest" description="Disordered" evidence="1">
    <location>
        <begin position="20"/>
        <end position="63"/>
    </location>
</feature>
<accession>A0A5J5BBA0</accession>
<keyword evidence="3" id="KW-1185">Reference proteome</keyword>